<feature type="region of interest" description="Disordered" evidence="1">
    <location>
        <begin position="259"/>
        <end position="282"/>
    </location>
</feature>
<protein>
    <submittedName>
        <fullName evidence="2">Uncharacterized protein</fullName>
    </submittedName>
</protein>
<proteinExistence type="predicted"/>
<keyword evidence="3" id="KW-1185">Reference proteome</keyword>
<evidence type="ECO:0000313" key="3">
    <source>
        <dbReference type="Proteomes" id="UP000579647"/>
    </source>
</evidence>
<dbReference type="AlphaFoldDB" id="A0A840WF72"/>
<gene>
    <name evidence="2" type="ORF">HNR07_006019</name>
</gene>
<dbReference type="RefSeq" id="WP_184369007.1">
    <property type="nucleotide sequence ID" value="NZ_BAAAKM010000052.1"/>
</dbReference>
<accession>A0A840WF72</accession>
<evidence type="ECO:0000313" key="2">
    <source>
        <dbReference type="EMBL" id="MBB5494882.1"/>
    </source>
</evidence>
<organism evidence="2 3">
    <name type="scientific">Nocardiopsis metallicus</name>
    <dbReference type="NCBI Taxonomy" id="179819"/>
    <lineage>
        <taxon>Bacteria</taxon>
        <taxon>Bacillati</taxon>
        <taxon>Actinomycetota</taxon>
        <taxon>Actinomycetes</taxon>
        <taxon>Streptosporangiales</taxon>
        <taxon>Nocardiopsidaceae</taxon>
        <taxon>Nocardiopsis</taxon>
    </lineage>
</organism>
<name>A0A840WF72_9ACTN</name>
<evidence type="ECO:0000256" key="1">
    <source>
        <dbReference type="SAM" id="MobiDB-lite"/>
    </source>
</evidence>
<comment type="caution">
    <text evidence="2">The sequence shown here is derived from an EMBL/GenBank/DDBJ whole genome shotgun (WGS) entry which is preliminary data.</text>
</comment>
<dbReference type="Proteomes" id="UP000579647">
    <property type="component" value="Unassembled WGS sequence"/>
</dbReference>
<dbReference type="EMBL" id="JACHDO010000001">
    <property type="protein sequence ID" value="MBB5494882.1"/>
    <property type="molecule type" value="Genomic_DNA"/>
</dbReference>
<feature type="compositionally biased region" description="Basic and acidic residues" evidence="1">
    <location>
        <begin position="145"/>
        <end position="154"/>
    </location>
</feature>
<reference evidence="2 3" key="1">
    <citation type="submission" date="2020-08" db="EMBL/GenBank/DDBJ databases">
        <title>Sequencing the genomes of 1000 actinobacteria strains.</title>
        <authorList>
            <person name="Klenk H.-P."/>
        </authorList>
    </citation>
    <scope>NUCLEOTIDE SEQUENCE [LARGE SCALE GENOMIC DNA]</scope>
    <source>
        <strain evidence="2 3">DSM 44598</strain>
    </source>
</reference>
<sequence length="282" mass="30227">MPLHVWERRTEILAVFTEQNQDQAELPVFPLGTVIAGQSSGGVSSRFSPAKINPSLIIEKSVDSKPSQEPEGGAEVSGGADPVIAAVIEELAAHTGRMVSPAWAARCVSQIMRHRTVRHPVAYVVKSLQNAVQDGTLAERFMPSEPERTVRDAGKGPNSSHVPDIQLSPKAAELLGDAPWDSPGSESLDSQADPDLPWEPTLTQQTGASAEAPSAEEEEVEIMRPEELSQEIYRPGGRVLAGLGRAGALELVKLREQFAQRHSAHKQGTRDSAGARVLSPCS</sequence>
<feature type="region of interest" description="Disordered" evidence="1">
    <location>
        <begin position="141"/>
        <end position="220"/>
    </location>
</feature>